<keyword evidence="5" id="KW-0046">Antibiotic resistance</keyword>
<evidence type="ECO:0000259" key="7">
    <source>
        <dbReference type="PROSITE" id="PS51012"/>
    </source>
</evidence>
<evidence type="ECO:0000313" key="9">
    <source>
        <dbReference type="Proteomes" id="UP000467130"/>
    </source>
</evidence>
<dbReference type="KEGG" id="msto:MSTO_18410"/>
<feature type="transmembrane region" description="Helical" evidence="6">
    <location>
        <begin position="135"/>
        <end position="154"/>
    </location>
</feature>
<feature type="transmembrane region" description="Helical" evidence="6">
    <location>
        <begin position="88"/>
        <end position="106"/>
    </location>
</feature>
<dbReference type="PANTHER" id="PTHR43027">
    <property type="entry name" value="DOXORUBICIN RESISTANCE ABC TRANSPORTER PERMEASE PROTEIN DRRC-RELATED"/>
    <property type="match status" value="1"/>
</dbReference>
<dbReference type="PROSITE" id="PS51012">
    <property type="entry name" value="ABC_TM2"/>
    <property type="match status" value="1"/>
</dbReference>
<dbReference type="Proteomes" id="UP000467130">
    <property type="component" value="Chromosome"/>
</dbReference>
<organism evidence="8 9">
    <name type="scientific">Mycobacterium stomatepiae</name>
    <dbReference type="NCBI Taxonomy" id="470076"/>
    <lineage>
        <taxon>Bacteria</taxon>
        <taxon>Bacillati</taxon>
        <taxon>Actinomycetota</taxon>
        <taxon>Actinomycetes</taxon>
        <taxon>Mycobacteriales</taxon>
        <taxon>Mycobacteriaceae</taxon>
        <taxon>Mycobacterium</taxon>
        <taxon>Mycobacterium simiae complex</taxon>
    </lineage>
</organism>
<name>A0A7I7Q6K0_9MYCO</name>
<feature type="transmembrane region" description="Helical" evidence="6">
    <location>
        <begin position="192"/>
        <end position="212"/>
    </location>
</feature>
<keyword evidence="3 6" id="KW-1133">Transmembrane helix</keyword>
<keyword evidence="9" id="KW-1185">Reference proteome</keyword>
<evidence type="ECO:0000256" key="4">
    <source>
        <dbReference type="ARBA" id="ARBA00023136"/>
    </source>
</evidence>
<feature type="transmembrane region" description="Helical" evidence="6">
    <location>
        <begin position="47"/>
        <end position="68"/>
    </location>
</feature>
<dbReference type="GO" id="GO:0043215">
    <property type="term" value="P:daunorubicin transport"/>
    <property type="evidence" value="ECO:0007669"/>
    <property type="project" value="InterPro"/>
</dbReference>
<dbReference type="EMBL" id="AP022587">
    <property type="protein sequence ID" value="BBY21636.1"/>
    <property type="molecule type" value="Genomic_DNA"/>
</dbReference>
<feature type="transmembrane region" description="Helical" evidence="6">
    <location>
        <begin position="166"/>
        <end position="187"/>
    </location>
</feature>
<dbReference type="PIRSF" id="PIRSF006648">
    <property type="entry name" value="DrrB"/>
    <property type="match status" value="1"/>
</dbReference>
<dbReference type="SUPFAM" id="SSF55729">
    <property type="entry name" value="Acyl-CoA N-acyltransferases (Nat)"/>
    <property type="match status" value="1"/>
</dbReference>
<dbReference type="InterPro" id="IPR047817">
    <property type="entry name" value="ABC2_TM_bact-type"/>
</dbReference>
<evidence type="ECO:0000256" key="1">
    <source>
        <dbReference type="ARBA" id="ARBA00004141"/>
    </source>
</evidence>
<sequence>MTLVYREYEEILPVAVERRVHENSARVLLPQTLVQTRRILTKWSRDITAIIMVTVLPVLFLITMNIVLGHAVTQVAGYDALFNTVPMNVLAAAVNGSAVGAIGLIGERDDGLLRRLWVVPVHRASGVCSRIVAEMVRIVITTGVVLGAGMLLGFRFKQGFLPTLTWLAIPVLFGLAFATLITTIAWYASKNFLLESITLVHLLAILFSTGFLPVDQFPKWIQPVVTHQPISCAIDTMRALALGGPVHSPMIETLLWAAGITAVCIAPTLLGYRRASTRR</sequence>
<evidence type="ECO:0000313" key="8">
    <source>
        <dbReference type="EMBL" id="BBY21636.1"/>
    </source>
</evidence>
<feature type="domain" description="ABC transmembrane type-2" evidence="7">
    <location>
        <begin position="48"/>
        <end position="275"/>
    </location>
</feature>
<dbReference type="GO" id="GO:0043190">
    <property type="term" value="C:ATP-binding cassette (ABC) transporter complex"/>
    <property type="evidence" value="ECO:0007669"/>
    <property type="project" value="InterPro"/>
</dbReference>
<evidence type="ECO:0000256" key="2">
    <source>
        <dbReference type="ARBA" id="ARBA00022692"/>
    </source>
</evidence>
<dbReference type="InterPro" id="IPR052902">
    <property type="entry name" value="ABC-2_transporter"/>
</dbReference>
<dbReference type="GO" id="GO:1900753">
    <property type="term" value="P:doxorubicin transport"/>
    <property type="evidence" value="ECO:0007669"/>
    <property type="project" value="InterPro"/>
</dbReference>
<comment type="subcellular location">
    <subcellularLocation>
        <location evidence="1">Membrane</location>
        <topology evidence="1">Multi-pass membrane protein</topology>
    </subcellularLocation>
</comment>
<dbReference type="GO" id="GO:0140359">
    <property type="term" value="F:ABC-type transporter activity"/>
    <property type="evidence" value="ECO:0007669"/>
    <property type="project" value="InterPro"/>
</dbReference>
<dbReference type="InterPro" id="IPR013525">
    <property type="entry name" value="ABC2_TM"/>
</dbReference>
<dbReference type="InterPro" id="IPR000412">
    <property type="entry name" value="ABC_2_transport"/>
</dbReference>
<dbReference type="InterPro" id="IPR016181">
    <property type="entry name" value="Acyl_CoA_acyltransferase"/>
</dbReference>
<dbReference type="PANTHER" id="PTHR43027:SF1">
    <property type="entry name" value="DOXORUBICIN RESISTANCE ABC TRANSPORTER PERMEASE PROTEIN DRRC-RELATED"/>
    <property type="match status" value="1"/>
</dbReference>
<accession>A0A7I7Q6K0</accession>
<evidence type="ECO:0000256" key="5">
    <source>
        <dbReference type="ARBA" id="ARBA00023251"/>
    </source>
</evidence>
<feature type="transmembrane region" description="Helical" evidence="6">
    <location>
        <begin position="254"/>
        <end position="272"/>
    </location>
</feature>
<dbReference type="GO" id="GO:0046677">
    <property type="term" value="P:response to antibiotic"/>
    <property type="evidence" value="ECO:0007669"/>
    <property type="project" value="UniProtKB-KW"/>
</dbReference>
<keyword evidence="2 6" id="KW-0812">Transmembrane</keyword>
<dbReference type="AlphaFoldDB" id="A0A7I7Q6K0"/>
<gene>
    <name evidence="8" type="primary">drrC_2</name>
    <name evidence="8" type="ORF">MSTO_18410</name>
</gene>
<dbReference type="NCBIfam" id="TIGR00025">
    <property type="entry name" value="Mtu_efflux"/>
    <property type="match status" value="1"/>
</dbReference>
<protein>
    <submittedName>
        <fullName evidence="8">Transport permease protein</fullName>
    </submittedName>
</protein>
<dbReference type="Pfam" id="PF12698">
    <property type="entry name" value="ABC2_membrane_3"/>
    <property type="match status" value="1"/>
</dbReference>
<reference evidence="8 9" key="1">
    <citation type="journal article" date="2019" name="Emerg. Microbes Infect.">
        <title>Comprehensive subspecies identification of 175 nontuberculous mycobacteria species based on 7547 genomic profiles.</title>
        <authorList>
            <person name="Matsumoto Y."/>
            <person name="Kinjo T."/>
            <person name="Motooka D."/>
            <person name="Nabeya D."/>
            <person name="Jung N."/>
            <person name="Uechi K."/>
            <person name="Horii T."/>
            <person name="Iida T."/>
            <person name="Fujita J."/>
            <person name="Nakamura S."/>
        </authorList>
    </citation>
    <scope>NUCLEOTIDE SEQUENCE [LARGE SCALE GENOMIC DNA]</scope>
    <source>
        <strain evidence="8 9">JCM 17783</strain>
    </source>
</reference>
<evidence type="ECO:0000256" key="3">
    <source>
        <dbReference type="ARBA" id="ARBA00022989"/>
    </source>
</evidence>
<evidence type="ECO:0000256" key="6">
    <source>
        <dbReference type="SAM" id="Phobius"/>
    </source>
</evidence>
<proteinExistence type="predicted"/>
<keyword evidence="4 6" id="KW-0472">Membrane</keyword>
<dbReference type="InterPro" id="IPR004377">
    <property type="entry name" value="ABC_transpt_DrrB/DrrC"/>
</dbReference>